<protein>
    <recommendedName>
        <fullName evidence="1">ABC-type transport auxiliary lipoprotein component domain-containing protein</fullName>
    </recommendedName>
</protein>
<dbReference type="OrthoDB" id="197224at2"/>
<dbReference type="EMBL" id="CP016094">
    <property type="protein sequence ID" value="AOS43612.1"/>
    <property type="molecule type" value="Genomic_DNA"/>
</dbReference>
<dbReference type="STRING" id="1838286.Verru16b_00664"/>
<keyword evidence="3" id="KW-1185">Reference proteome</keyword>
<gene>
    <name evidence="2" type="ORF">Verru16b_00664</name>
</gene>
<dbReference type="KEGG" id="obg:Verru16b_00664"/>
<dbReference type="Gene3D" id="3.40.50.10610">
    <property type="entry name" value="ABC-type transport auxiliary lipoprotein component"/>
    <property type="match status" value="1"/>
</dbReference>
<organism evidence="2 3">
    <name type="scientific">Lacunisphaera limnophila</name>
    <dbReference type="NCBI Taxonomy" id="1838286"/>
    <lineage>
        <taxon>Bacteria</taxon>
        <taxon>Pseudomonadati</taxon>
        <taxon>Verrucomicrobiota</taxon>
        <taxon>Opitutia</taxon>
        <taxon>Opitutales</taxon>
        <taxon>Opitutaceae</taxon>
        <taxon>Lacunisphaera</taxon>
    </lineage>
</organism>
<dbReference type="Pfam" id="PF03886">
    <property type="entry name" value="ABC_trans_aux"/>
    <property type="match status" value="1"/>
</dbReference>
<dbReference type="AlphaFoldDB" id="A0A1D8ARW3"/>
<evidence type="ECO:0000313" key="2">
    <source>
        <dbReference type="EMBL" id="AOS43612.1"/>
    </source>
</evidence>
<evidence type="ECO:0000313" key="3">
    <source>
        <dbReference type="Proteomes" id="UP000095228"/>
    </source>
</evidence>
<dbReference type="RefSeq" id="WP_069960943.1">
    <property type="nucleotide sequence ID" value="NZ_CP016094.1"/>
</dbReference>
<reference evidence="2 3" key="1">
    <citation type="submission" date="2016-06" db="EMBL/GenBank/DDBJ databases">
        <title>Three novel species with peptidoglycan cell walls form the new genus Lacunisphaera gen. nov. in the family Opitutaceae of the verrucomicrobial subdivision 4.</title>
        <authorList>
            <person name="Rast P."/>
            <person name="Gloeckner I."/>
            <person name="Jogler M."/>
            <person name="Boedeker C."/>
            <person name="Jeske O."/>
            <person name="Wiegand S."/>
            <person name="Reinhardt R."/>
            <person name="Schumann P."/>
            <person name="Rohde M."/>
            <person name="Spring S."/>
            <person name="Gloeckner F.O."/>
            <person name="Jogler C."/>
        </authorList>
    </citation>
    <scope>NUCLEOTIDE SEQUENCE [LARGE SCALE GENOMIC DNA]</scope>
    <source>
        <strain evidence="2 3">IG16b</strain>
    </source>
</reference>
<feature type="domain" description="ABC-type transport auxiliary lipoprotein component" evidence="1">
    <location>
        <begin position="46"/>
        <end position="176"/>
    </location>
</feature>
<dbReference type="PROSITE" id="PS51257">
    <property type="entry name" value="PROKAR_LIPOPROTEIN"/>
    <property type="match status" value="1"/>
</dbReference>
<evidence type="ECO:0000259" key="1">
    <source>
        <dbReference type="Pfam" id="PF03886"/>
    </source>
</evidence>
<proteinExistence type="predicted"/>
<accession>A0A1D8ARW3</accession>
<dbReference type="SUPFAM" id="SSF159594">
    <property type="entry name" value="XCC0632-like"/>
    <property type="match status" value="1"/>
</dbReference>
<sequence length="182" mass="19317">MNPRLAVLGLLSSVLGFTSGCSLLPEPQADTTRYFTLSGIPAGTPVPESLGVRPVRLAGHLRNRSMAVRVSENEVIYLDDIRWAEPVDEALTQVLRSRLRQIAGGGTVTVQIQRFELVRSAGNTVQLVATYAITPPGGEPRPGEFTAERRVWSGGDTGALVGLLRQAADDLAEAIAAAATAK</sequence>
<dbReference type="InterPro" id="IPR005586">
    <property type="entry name" value="ABC_trans_aux"/>
</dbReference>
<dbReference type="Proteomes" id="UP000095228">
    <property type="component" value="Chromosome"/>
</dbReference>
<name>A0A1D8ARW3_9BACT</name>